<dbReference type="AlphaFoldDB" id="D8IQM7"/>
<evidence type="ECO:0000313" key="1">
    <source>
        <dbReference type="EMBL" id="ADJ63138.1"/>
    </source>
</evidence>
<evidence type="ECO:0000313" key="2">
    <source>
        <dbReference type="Proteomes" id="UP000000329"/>
    </source>
</evidence>
<proteinExistence type="predicted"/>
<sequence>MRSRLYLTGSKDPAGHMGCAACGASRLHLHWPIPPPYGTAVSPSRSAQV</sequence>
<organism evidence="1 2">
    <name type="scientific">Herbaspirillum seropedicae (strain SmR1)</name>
    <dbReference type="NCBI Taxonomy" id="757424"/>
    <lineage>
        <taxon>Bacteria</taxon>
        <taxon>Pseudomonadati</taxon>
        <taxon>Pseudomonadota</taxon>
        <taxon>Betaproteobacteria</taxon>
        <taxon>Burkholderiales</taxon>
        <taxon>Oxalobacteraceae</taxon>
        <taxon>Herbaspirillum</taxon>
    </lineage>
</organism>
<dbReference type="HOGENOM" id="CLU_3136477_0_0_4"/>
<gene>
    <name evidence="1" type="ordered locus">Hsero_1625</name>
</gene>
<dbReference type="Proteomes" id="UP000000329">
    <property type="component" value="Chromosome"/>
</dbReference>
<name>D8IQM7_HERSS</name>
<dbReference type="EMBL" id="CP002039">
    <property type="protein sequence ID" value="ADJ63138.1"/>
    <property type="molecule type" value="Genomic_DNA"/>
</dbReference>
<reference evidence="1 2" key="1">
    <citation type="submission" date="2010-04" db="EMBL/GenBank/DDBJ databases">
        <title>The genome of Herbaspirillum seropedicae SmR1, an endophytic, nitrogen-fixing, plant-growth promoting beta-Proteobacteria.</title>
        <authorList>
            <person name="Pedrosa F.O."/>
            <person name="Monteiro R.A."/>
            <person name="Wassem R."/>
            <person name="Cruz L.M."/>
            <person name="Ayub R.A."/>
            <person name="Colauto N.B."/>
            <person name="Fernandez M.A."/>
            <person name="Fungaro M.H.P."/>
            <person name="Grisard E.C."/>
            <person name="Hungria M."/>
            <person name="Madeira H.M.F."/>
            <person name="Nodari R.O."/>
            <person name="Osaku C.A."/>
            <person name="Petzl-Erler M.L."/>
            <person name="Terenzi H."/>
            <person name="Vieira L.G.E."/>
            <person name="Almeida M.I.M."/>
            <person name="Alves L.R."/>
            <person name="Arantes O.M.N."/>
            <person name="Balsanelli E."/>
            <person name="Barcellos F.G."/>
            <person name="Baura V.A."/>
            <person name="Binde D.R."/>
            <person name="Campo R.J."/>
            <person name="Chubatsu L.S."/>
            <person name="Chueire L.M.O."/>
            <person name="Ciferri R.R."/>
            <person name="Correa L.C."/>
            <person name="da Conceicao Silva J.L."/>
            <person name="Dabul A.N.G."/>
            <person name="Dambros B.P."/>
            <person name="Faoro H."/>
            <person name="Favetti A."/>
            <person name="Friedermann G."/>
            <person name="Furlaneto M.C."/>
            <person name="Gasques L.S."/>
            <person name="Gimenes C.C.T."/>
            <person name="Gioppo N.M.R."/>
            <person name="Glienke-Blanco C."/>
            <person name="Godoy L.P."/>
            <person name="Guerra M.P."/>
            <person name="Karp S."/>
            <person name="Kava-Cordeiro V."/>
            <person name="Margarido V.P."/>
            <person name="Mathioni S.M."/>
            <person name="Menck-Soares M.A."/>
            <person name="Murace N.K."/>
            <person name="Nicolas M.F."/>
            <person name="Oliveira C.E.C."/>
            <person name="Pagnan N.A.B."/>
            <person name="Pamphile J.A."/>
            <person name="Patussi E.V."/>
            <person name="Pereira L.F.P."/>
            <person name="Pereira-Ferrari L."/>
            <person name="Pinto F.G.S."/>
            <person name="Precoma C."/>
            <person name="Prioli A.J."/>
            <person name="Prioli S.M.A.P."/>
            <person name="Raittz R.T."/>
            <person name="Ramos H.J.O."/>
            <person name="Ribeiro E.M.S.F."/>
            <person name="Rigo L.U."/>
            <person name="Rocha C.L.M.S.C."/>
            <person name="Rocha S.N."/>
            <person name="Santos K."/>
            <person name="Satori D."/>
            <person name="Silva A.G."/>
            <person name="Simao R.C.G."/>
            <person name="Soares M.A.M."/>
            <person name="Souza E.M."/>
            <person name="Steffens M.B.R."/>
            <person name="Steindel M."/>
            <person name="Tadra-Sfeir M.Z."/>
            <person name="Takahashi E.K."/>
            <person name="Torres R.A."/>
            <person name="Valle J.S."/>
            <person name="Vernal J.I."/>
            <person name="Vilas-Boas L.A."/>
            <person name="Watanabe M.A.E."/>
            <person name="Weiss V.A."/>
            <person name="Yates M.A."/>
            <person name="Souza E.M."/>
        </authorList>
    </citation>
    <scope>NUCLEOTIDE SEQUENCE [LARGE SCALE GENOMIC DNA]</scope>
    <source>
        <strain evidence="1 2">SmR1</strain>
    </source>
</reference>
<accession>D8IQM7</accession>
<protein>
    <submittedName>
        <fullName evidence="1">Uncharacterized protein</fullName>
    </submittedName>
</protein>
<keyword evidence="2" id="KW-1185">Reference proteome</keyword>
<dbReference type="STRING" id="757424.Hsero_1625"/>
<dbReference type="KEGG" id="hse:Hsero_1625"/>